<evidence type="ECO:0000313" key="2">
    <source>
        <dbReference type="Proteomes" id="UP001638806"/>
    </source>
</evidence>
<sequence length="94" mass="10111">MIRLARRRNKNGNACVRGSPSLTAVDVGCVGGSSSSSGGGGGGGGCTSGRRARGRRVWSFRWREVEVEVEVEDGEKANEQIRLDEQAFYERAAH</sequence>
<protein>
    <submittedName>
        <fullName evidence="1">Uncharacterized protein</fullName>
    </submittedName>
</protein>
<reference evidence="1" key="1">
    <citation type="submission" date="2024-12" db="EMBL/GenBank/DDBJ databases">
        <title>Comparative genomics and development of molecular markers within Purpureocillium lilacinum and among Purpureocillium species.</title>
        <authorList>
            <person name="Yeh Z.-Y."/>
            <person name="Ni N.-T."/>
            <person name="Lo P.-H."/>
            <person name="Mushyakhwo K."/>
            <person name="Lin C.-F."/>
            <person name="Nai Y.-S."/>
        </authorList>
    </citation>
    <scope>NUCLEOTIDE SEQUENCE</scope>
    <source>
        <strain evidence="1">NCHU-NPUST-175</strain>
    </source>
</reference>
<evidence type="ECO:0000313" key="1">
    <source>
        <dbReference type="EMBL" id="KAL3964028.1"/>
    </source>
</evidence>
<dbReference type="EMBL" id="JBGNUJ010000002">
    <property type="protein sequence ID" value="KAL3964028.1"/>
    <property type="molecule type" value="Genomic_DNA"/>
</dbReference>
<name>A0ACC4E944_PURLI</name>
<dbReference type="Proteomes" id="UP001638806">
    <property type="component" value="Unassembled WGS sequence"/>
</dbReference>
<gene>
    <name evidence="1" type="ORF">ACCO45_001032</name>
</gene>
<accession>A0ACC4E944</accession>
<organism evidence="1 2">
    <name type="scientific">Purpureocillium lilacinum</name>
    <name type="common">Paecilomyces lilacinus</name>
    <dbReference type="NCBI Taxonomy" id="33203"/>
    <lineage>
        <taxon>Eukaryota</taxon>
        <taxon>Fungi</taxon>
        <taxon>Dikarya</taxon>
        <taxon>Ascomycota</taxon>
        <taxon>Pezizomycotina</taxon>
        <taxon>Sordariomycetes</taxon>
        <taxon>Hypocreomycetidae</taxon>
        <taxon>Hypocreales</taxon>
        <taxon>Ophiocordycipitaceae</taxon>
        <taxon>Purpureocillium</taxon>
    </lineage>
</organism>
<keyword evidence="2" id="KW-1185">Reference proteome</keyword>
<comment type="caution">
    <text evidence="1">The sequence shown here is derived from an EMBL/GenBank/DDBJ whole genome shotgun (WGS) entry which is preliminary data.</text>
</comment>
<proteinExistence type="predicted"/>